<feature type="transmembrane region" description="Helical" evidence="8">
    <location>
        <begin position="509"/>
        <end position="533"/>
    </location>
</feature>
<dbReference type="Pfam" id="PF02386">
    <property type="entry name" value="TrkH"/>
    <property type="match status" value="1"/>
</dbReference>
<evidence type="ECO:0000256" key="7">
    <source>
        <dbReference type="SAM" id="MobiDB-lite"/>
    </source>
</evidence>
<keyword evidence="6 8" id="KW-0472">Membrane</keyword>
<feature type="transmembrane region" description="Helical" evidence="8">
    <location>
        <begin position="96"/>
        <end position="117"/>
    </location>
</feature>
<evidence type="ECO:0000256" key="8">
    <source>
        <dbReference type="SAM" id="Phobius"/>
    </source>
</evidence>
<keyword evidence="10" id="KW-1185">Reference proteome</keyword>
<dbReference type="InParanoid" id="A0A369J874"/>
<reference evidence="9" key="1">
    <citation type="submission" date="2018-04" db="EMBL/GenBank/DDBJ databases">
        <title>Whole genome sequencing of Hypsizygus marmoreus.</title>
        <authorList>
            <person name="Choi I.-G."/>
            <person name="Min B."/>
            <person name="Kim J.-G."/>
            <person name="Kim S."/>
            <person name="Oh Y.-L."/>
            <person name="Kong W.-S."/>
            <person name="Park H."/>
            <person name="Jeong J."/>
            <person name="Song E.-S."/>
        </authorList>
    </citation>
    <scope>NUCLEOTIDE SEQUENCE [LARGE SCALE GENOMIC DNA]</scope>
    <source>
        <strain evidence="9">51987-8</strain>
    </source>
</reference>
<feature type="region of interest" description="Disordered" evidence="7">
    <location>
        <begin position="739"/>
        <end position="765"/>
    </location>
</feature>
<feature type="transmembrane region" description="Helical" evidence="8">
    <location>
        <begin position="366"/>
        <end position="390"/>
    </location>
</feature>
<evidence type="ECO:0000256" key="2">
    <source>
        <dbReference type="ARBA" id="ARBA00022448"/>
    </source>
</evidence>
<feature type="transmembrane region" description="Helical" evidence="8">
    <location>
        <begin position="571"/>
        <end position="591"/>
    </location>
</feature>
<dbReference type="STRING" id="39966.A0A369J874"/>
<dbReference type="GO" id="GO:0140107">
    <property type="term" value="F:high-affinity potassium ion transmembrane transporter activity"/>
    <property type="evidence" value="ECO:0007669"/>
    <property type="project" value="TreeGrafter"/>
</dbReference>
<feature type="compositionally biased region" description="Polar residues" evidence="7">
    <location>
        <begin position="272"/>
        <end position="282"/>
    </location>
</feature>
<gene>
    <name evidence="9" type="primary">TRK2_1</name>
    <name evidence="9" type="ORF">Hypma_001104</name>
</gene>
<comment type="subcellular location">
    <subcellularLocation>
        <location evidence="1">Membrane</location>
        <topology evidence="1">Multi-pass membrane protein</topology>
    </subcellularLocation>
</comment>
<dbReference type="Proteomes" id="UP000076154">
    <property type="component" value="Unassembled WGS sequence"/>
</dbReference>
<evidence type="ECO:0000313" key="9">
    <source>
        <dbReference type="EMBL" id="RDB17612.1"/>
    </source>
</evidence>
<protein>
    <submittedName>
        <fullName evidence="9">Low-affinity potassium transport protein</fullName>
    </submittedName>
</protein>
<evidence type="ECO:0000313" key="10">
    <source>
        <dbReference type="Proteomes" id="UP000076154"/>
    </source>
</evidence>
<keyword evidence="2" id="KW-0813">Transport</keyword>
<sequence>MSTTANNSEYQSEPPVQSPRSLGAKLINYIQAEATFFRIHLGAFVLIPLISSGIFYASNGRFHVKFVDALFLCYSAMTATGLTTVNLSTLTVWQQVILFLLMGLGNITTVSWIMVLVRKHYFKSRCEYVASIRMSQPKASPSFLIGTKDISGPHNARKMNDAAPLRNGTPPPGNLNIQLIRPTPGATLVDDDAIHNQHYTSSPKSVSAENIYADGDNMTYSPQALSIELPATVSILHHEEMPISPTSLRQRRVMFEDVSNIPYPKRGMTMLNPRTTGVSGAPTTHKHDGLGGFPGPLELSRRFIRRAAPGAYRKVQRSMTLPYTSTLDKASLSNVVVGRNSDFHTESLTDEQIEEIGGTEYRALRLLSYLIPAYFVTTQLMTFLLFAPWLSATKQYDHVFASQPRLVQKPWFSLFLTLSAYSGAGFDLVDLSMVPFQEAYLMIFGLIFVLLAGNHALVTFFPSPVFLRFIIWITSRFTTEGSEAWETFQFLLQHPRRCFLYLFPSHQTWFLTIVLTLLSALEWASFGILNIGLPTFESLPIGPKVVIGLFQGMTVRASGLTIIPLGNLAPAMHFLYIVLMYIAVYPIGMCIRATNVYEERSLGIFEAPEGDLADNLETLEPRERVGKYLGWHLRQQLSNDIWWLIWGIFLITVLERGNIVDDANKPWFNVFSIIFELVSAFSGIGLSLGFANDNFSLVGAFRPLSKLVVIVIMIRGRHRGLPVAVDRAVLLPNELVPGKQGQTPHALPDNEKYTPDDVLSNGARV</sequence>
<dbReference type="PANTHER" id="PTHR31064">
    <property type="entry name" value="POTASSIUM TRANSPORT PROTEIN DDB_G0292412-RELATED"/>
    <property type="match status" value="1"/>
</dbReference>
<feature type="transmembrane region" description="Helical" evidence="8">
    <location>
        <begin position="69"/>
        <end position="90"/>
    </location>
</feature>
<dbReference type="InterPro" id="IPR051143">
    <property type="entry name" value="TrkH_K-transport"/>
</dbReference>
<dbReference type="GO" id="GO:0030007">
    <property type="term" value="P:intracellular potassium ion homeostasis"/>
    <property type="evidence" value="ECO:0007669"/>
    <property type="project" value="TreeGrafter"/>
</dbReference>
<feature type="transmembrane region" description="Helical" evidence="8">
    <location>
        <begin position="545"/>
        <end position="565"/>
    </location>
</feature>
<evidence type="ECO:0000256" key="5">
    <source>
        <dbReference type="ARBA" id="ARBA00023065"/>
    </source>
</evidence>
<dbReference type="FunCoup" id="A0A369J874">
    <property type="interactions" value="64"/>
</dbReference>
<comment type="caution">
    <text evidence="9">The sequence shown here is derived from an EMBL/GenBank/DDBJ whole genome shotgun (WGS) entry which is preliminary data.</text>
</comment>
<dbReference type="PANTHER" id="PTHR31064:SF30">
    <property type="entry name" value="HIGH-AFFINITY POTASSIUM TRANSPORT PROTEIN-RELATED"/>
    <property type="match status" value="1"/>
</dbReference>
<feature type="transmembrane region" description="Helical" evidence="8">
    <location>
        <begin position="36"/>
        <end position="57"/>
    </location>
</feature>
<dbReference type="GO" id="GO:1990573">
    <property type="term" value="P:potassium ion import across plasma membrane"/>
    <property type="evidence" value="ECO:0007669"/>
    <property type="project" value="TreeGrafter"/>
</dbReference>
<evidence type="ECO:0000256" key="4">
    <source>
        <dbReference type="ARBA" id="ARBA00022989"/>
    </source>
</evidence>
<feature type="region of interest" description="Disordered" evidence="7">
    <location>
        <begin position="266"/>
        <end position="292"/>
    </location>
</feature>
<proteinExistence type="predicted"/>
<dbReference type="GO" id="GO:0005886">
    <property type="term" value="C:plasma membrane"/>
    <property type="evidence" value="ECO:0007669"/>
    <property type="project" value="TreeGrafter"/>
</dbReference>
<keyword evidence="3 8" id="KW-0812">Transmembrane</keyword>
<accession>A0A369J874</accession>
<feature type="transmembrane region" description="Helical" evidence="8">
    <location>
        <begin position="641"/>
        <end position="659"/>
    </location>
</feature>
<feature type="transmembrane region" description="Helical" evidence="8">
    <location>
        <begin position="441"/>
        <end position="461"/>
    </location>
</feature>
<dbReference type="InterPro" id="IPR003445">
    <property type="entry name" value="Cat_transpt"/>
</dbReference>
<evidence type="ECO:0000256" key="1">
    <source>
        <dbReference type="ARBA" id="ARBA00004141"/>
    </source>
</evidence>
<organism evidence="9 10">
    <name type="scientific">Hypsizygus marmoreus</name>
    <name type="common">White beech mushroom</name>
    <name type="synonym">Agaricus marmoreus</name>
    <dbReference type="NCBI Taxonomy" id="39966"/>
    <lineage>
        <taxon>Eukaryota</taxon>
        <taxon>Fungi</taxon>
        <taxon>Dikarya</taxon>
        <taxon>Basidiomycota</taxon>
        <taxon>Agaricomycotina</taxon>
        <taxon>Agaricomycetes</taxon>
        <taxon>Agaricomycetidae</taxon>
        <taxon>Agaricales</taxon>
        <taxon>Tricholomatineae</taxon>
        <taxon>Lyophyllaceae</taxon>
        <taxon>Hypsizygus</taxon>
    </lineage>
</organism>
<name>A0A369J874_HYPMA</name>
<keyword evidence="4 8" id="KW-1133">Transmembrane helix</keyword>
<dbReference type="EMBL" id="LUEZ02000110">
    <property type="protein sequence ID" value="RDB17612.1"/>
    <property type="molecule type" value="Genomic_DNA"/>
</dbReference>
<evidence type="ECO:0000256" key="3">
    <source>
        <dbReference type="ARBA" id="ARBA00022692"/>
    </source>
</evidence>
<evidence type="ECO:0000256" key="6">
    <source>
        <dbReference type="ARBA" id="ARBA00023136"/>
    </source>
</evidence>
<dbReference type="OrthoDB" id="9999863at2759"/>
<feature type="transmembrane region" description="Helical" evidence="8">
    <location>
        <begin position="671"/>
        <end position="691"/>
    </location>
</feature>
<dbReference type="AlphaFoldDB" id="A0A369J874"/>
<keyword evidence="5" id="KW-0406">Ion transport</keyword>